<feature type="chain" id="PRO_5047192289" evidence="1">
    <location>
        <begin position="29"/>
        <end position="226"/>
    </location>
</feature>
<evidence type="ECO:0000313" key="5">
    <source>
        <dbReference type="Proteomes" id="UP000826616"/>
    </source>
</evidence>
<dbReference type="InterPro" id="IPR012854">
    <property type="entry name" value="Cu_amine_oxidase-like_N"/>
</dbReference>
<keyword evidence="1" id="KW-0732">Signal</keyword>
<dbReference type="GeneID" id="97140392"/>
<evidence type="ECO:0000256" key="1">
    <source>
        <dbReference type="SAM" id="SignalP"/>
    </source>
</evidence>
<accession>A0ABX8YE01</accession>
<keyword evidence="4" id="KW-0645">Protease</keyword>
<evidence type="ECO:0000259" key="3">
    <source>
        <dbReference type="Pfam" id="PF14343"/>
    </source>
</evidence>
<keyword evidence="4" id="KW-0378">Hydrolase</keyword>
<dbReference type="Pfam" id="PF07833">
    <property type="entry name" value="Cu_amine_oxidN1"/>
    <property type="match status" value="1"/>
</dbReference>
<sequence>MKKRTVRTFMAGVIAGAALMCAAGFSYAALTKIDVRVTPVSFVMEGQKIQPSDKEQQYFNGKSYIPVSFVYKDTTYVPLRFVSEKLGHKVGYDPATHTIYLGKEKGDGKELKFKTIYPSGGEQPQLSSRIQRWFDDHKKQEFMGTMCDEDGMYAMVARGEQPNGGYGIEIVGVTEYVDEIVVKVRHKNPEPGKMYTQVITYPTTLVKMPCTDKKIRFEIVNDIHGK</sequence>
<dbReference type="EMBL" id="CP080764">
    <property type="protein sequence ID" value="QYY43329.1"/>
    <property type="molecule type" value="Genomic_DNA"/>
</dbReference>
<dbReference type="GO" id="GO:0008233">
    <property type="term" value="F:peptidase activity"/>
    <property type="evidence" value="ECO:0007669"/>
    <property type="project" value="UniProtKB-KW"/>
</dbReference>
<organism evidence="4 5">
    <name type="scientific">Aneurinibacillus thermoaerophilus</name>
    <dbReference type="NCBI Taxonomy" id="143495"/>
    <lineage>
        <taxon>Bacteria</taxon>
        <taxon>Bacillati</taxon>
        <taxon>Bacillota</taxon>
        <taxon>Bacilli</taxon>
        <taxon>Bacillales</taxon>
        <taxon>Paenibacillaceae</taxon>
        <taxon>Aneurinibacillus group</taxon>
        <taxon>Aneurinibacillus</taxon>
    </lineage>
</organism>
<gene>
    <name evidence="4" type="ORF">K3F53_03340</name>
</gene>
<dbReference type="Proteomes" id="UP000826616">
    <property type="component" value="Chromosome"/>
</dbReference>
<evidence type="ECO:0000259" key="2">
    <source>
        <dbReference type="Pfam" id="PF07833"/>
    </source>
</evidence>
<keyword evidence="5" id="KW-1185">Reference proteome</keyword>
<dbReference type="InterPro" id="IPR036582">
    <property type="entry name" value="Mao_N_sf"/>
</dbReference>
<dbReference type="Pfam" id="PF14343">
    <property type="entry name" value="PrcB_C"/>
    <property type="match status" value="1"/>
</dbReference>
<evidence type="ECO:0000313" key="4">
    <source>
        <dbReference type="EMBL" id="QYY43329.1"/>
    </source>
</evidence>
<proteinExistence type="predicted"/>
<name>A0ABX8YE01_ANETH</name>
<dbReference type="GO" id="GO:0006508">
    <property type="term" value="P:proteolysis"/>
    <property type="evidence" value="ECO:0007669"/>
    <property type="project" value="UniProtKB-KW"/>
</dbReference>
<dbReference type="SUPFAM" id="SSF55383">
    <property type="entry name" value="Copper amine oxidase, domain N"/>
    <property type="match status" value="1"/>
</dbReference>
<feature type="domain" description="PrcB C-terminal" evidence="3">
    <location>
        <begin position="152"/>
        <end position="209"/>
    </location>
</feature>
<reference evidence="4 5" key="1">
    <citation type="submission" date="2021-08" db="EMBL/GenBank/DDBJ databases">
        <title>Complete genome sequence of the strain Aneurinibacillus thermoaerophilus CCM 8960.</title>
        <authorList>
            <person name="Musilova J."/>
            <person name="Kourilova X."/>
            <person name="Pernicova I."/>
            <person name="Bezdicek M."/>
            <person name="Lengerova M."/>
            <person name="Obruca S."/>
            <person name="Sedlar K."/>
        </authorList>
    </citation>
    <scope>NUCLEOTIDE SEQUENCE [LARGE SCALE GENOMIC DNA]</scope>
    <source>
        <strain evidence="4 5">CCM 8960</strain>
    </source>
</reference>
<feature type="domain" description="Copper amine oxidase-like N-terminal" evidence="2">
    <location>
        <begin position="70"/>
        <end position="100"/>
    </location>
</feature>
<dbReference type="RefSeq" id="WP_220559337.1">
    <property type="nucleotide sequence ID" value="NZ_CP080764.1"/>
</dbReference>
<protein>
    <submittedName>
        <fullName evidence="4">Protease complex subunit PrcB family protein</fullName>
    </submittedName>
</protein>
<dbReference type="InterPro" id="IPR025748">
    <property type="entry name" value="PrcB_C_dom"/>
</dbReference>
<feature type="signal peptide" evidence="1">
    <location>
        <begin position="1"/>
        <end position="28"/>
    </location>
</feature>